<evidence type="ECO:0000313" key="3">
    <source>
        <dbReference type="Proteomes" id="UP000255193"/>
    </source>
</evidence>
<dbReference type="PANTHER" id="PTHR46564:SF1">
    <property type="entry name" value="TRANSPOSASE"/>
    <property type="match status" value="1"/>
</dbReference>
<dbReference type="Gene3D" id="3.30.420.10">
    <property type="entry name" value="Ribonuclease H-like superfamily/Ribonuclease H"/>
    <property type="match status" value="1"/>
</dbReference>
<keyword evidence="2" id="KW-0255">Endonuclease</keyword>
<evidence type="ECO:0000313" key="2">
    <source>
        <dbReference type="EMBL" id="STY95662.1"/>
    </source>
</evidence>
<dbReference type="PANTHER" id="PTHR46564">
    <property type="entry name" value="TRANSPOSASE"/>
    <property type="match status" value="1"/>
</dbReference>
<evidence type="ECO:0000259" key="1">
    <source>
        <dbReference type="Pfam" id="PF13358"/>
    </source>
</evidence>
<keyword evidence="2" id="KW-0378">Hydrolase</keyword>
<gene>
    <name evidence="2" type="ORF">NCTC11091_01459</name>
</gene>
<protein>
    <submittedName>
        <fullName evidence="2">DDE superfamily endonuclease</fullName>
    </submittedName>
</protein>
<dbReference type="NCBIfam" id="NF033545">
    <property type="entry name" value="transpos_IS630"/>
    <property type="match status" value="1"/>
</dbReference>
<dbReference type="EMBL" id="UGQA01000001">
    <property type="protein sequence ID" value="STY95662.1"/>
    <property type="molecule type" value="Genomic_DNA"/>
</dbReference>
<dbReference type="InterPro" id="IPR038717">
    <property type="entry name" value="Tc1-like_DDE_dom"/>
</dbReference>
<proteinExistence type="predicted"/>
<dbReference type="AlphaFoldDB" id="A0A378Q4P8"/>
<dbReference type="SUPFAM" id="SSF53098">
    <property type="entry name" value="Ribonuclease H-like"/>
    <property type="match status" value="1"/>
</dbReference>
<organism evidence="2 3">
    <name type="scientific">Faucicola atlantae</name>
    <dbReference type="NCBI Taxonomy" id="34059"/>
    <lineage>
        <taxon>Bacteria</taxon>
        <taxon>Pseudomonadati</taxon>
        <taxon>Pseudomonadota</taxon>
        <taxon>Gammaproteobacteria</taxon>
        <taxon>Moraxellales</taxon>
        <taxon>Moraxellaceae</taxon>
        <taxon>Faucicola</taxon>
    </lineage>
</organism>
<dbReference type="InterPro" id="IPR047655">
    <property type="entry name" value="Transpos_IS630-like"/>
</dbReference>
<sequence>MLGLLLLTLSITADNILFMDETGFYQRQYYTHSWSPIGKPCYAKIDANKGKRLNLMGAMRLNEFKLIAPITFEGGCNRVIVENWLHTLAQSLPKDENGNYPKRVLVLDNARFHHGGDLKQIAELYNIELMYLPPYSPELNPIEQLWAVIKQKVRLTLSNFDTLKECVESCLV</sequence>
<reference evidence="2 3" key="1">
    <citation type="submission" date="2018-06" db="EMBL/GenBank/DDBJ databases">
        <authorList>
            <consortium name="Pathogen Informatics"/>
            <person name="Doyle S."/>
        </authorList>
    </citation>
    <scope>NUCLEOTIDE SEQUENCE [LARGE SCALE GENOMIC DNA]</scope>
    <source>
        <strain evidence="2 3">NCTC11091</strain>
    </source>
</reference>
<feature type="domain" description="Tc1-like transposase DDE" evidence="1">
    <location>
        <begin position="16"/>
        <end position="163"/>
    </location>
</feature>
<dbReference type="InterPro" id="IPR012337">
    <property type="entry name" value="RNaseH-like_sf"/>
</dbReference>
<dbReference type="RefSeq" id="WP_067055828.1">
    <property type="nucleotide sequence ID" value="NZ_UGQA01000001.1"/>
</dbReference>
<keyword evidence="2" id="KW-0540">Nuclease</keyword>
<name>A0A378Q4P8_9GAMM</name>
<dbReference type="GO" id="GO:0003676">
    <property type="term" value="F:nucleic acid binding"/>
    <property type="evidence" value="ECO:0007669"/>
    <property type="project" value="InterPro"/>
</dbReference>
<accession>A0A378Q4P8</accession>
<dbReference type="Proteomes" id="UP000255193">
    <property type="component" value="Unassembled WGS sequence"/>
</dbReference>
<dbReference type="InterPro" id="IPR036397">
    <property type="entry name" value="RNaseH_sf"/>
</dbReference>
<dbReference type="GO" id="GO:0004519">
    <property type="term" value="F:endonuclease activity"/>
    <property type="evidence" value="ECO:0007669"/>
    <property type="project" value="UniProtKB-KW"/>
</dbReference>
<dbReference type="Pfam" id="PF13358">
    <property type="entry name" value="DDE_3"/>
    <property type="match status" value="1"/>
</dbReference>